<reference evidence="1 2" key="1">
    <citation type="submission" date="2019-05" db="EMBL/GenBank/DDBJ databases">
        <title>Emergence of the Ug99 lineage of the wheat stem rust pathogen through somatic hybridization.</title>
        <authorList>
            <person name="Li F."/>
            <person name="Upadhyaya N.M."/>
            <person name="Sperschneider J."/>
            <person name="Matny O."/>
            <person name="Nguyen-Phuc H."/>
            <person name="Mago R."/>
            <person name="Raley C."/>
            <person name="Miller M.E."/>
            <person name="Silverstein K.A.T."/>
            <person name="Henningsen E."/>
            <person name="Hirsch C.D."/>
            <person name="Visser B."/>
            <person name="Pretorius Z.A."/>
            <person name="Steffenson B.J."/>
            <person name="Schwessinger B."/>
            <person name="Dodds P.N."/>
            <person name="Figueroa M."/>
        </authorList>
    </citation>
    <scope>NUCLEOTIDE SEQUENCE [LARGE SCALE GENOMIC DNA]</scope>
    <source>
        <strain evidence="1">21-0</strain>
    </source>
</reference>
<accession>A0A5B0PB13</accession>
<gene>
    <name evidence="1" type="ORF">PGT21_025833</name>
</gene>
<protein>
    <submittedName>
        <fullName evidence="1">Uncharacterized protein</fullName>
    </submittedName>
</protein>
<dbReference type="AlphaFoldDB" id="A0A5B0PB13"/>
<evidence type="ECO:0000313" key="1">
    <source>
        <dbReference type="EMBL" id="KAA1097972.1"/>
    </source>
</evidence>
<comment type="caution">
    <text evidence="1">The sequence shown here is derived from an EMBL/GenBank/DDBJ whole genome shotgun (WGS) entry which is preliminary data.</text>
</comment>
<dbReference type="Proteomes" id="UP000324748">
    <property type="component" value="Unassembled WGS sequence"/>
</dbReference>
<keyword evidence="2" id="KW-1185">Reference proteome</keyword>
<organism evidence="1 2">
    <name type="scientific">Puccinia graminis f. sp. tritici</name>
    <dbReference type="NCBI Taxonomy" id="56615"/>
    <lineage>
        <taxon>Eukaryota</taxon>
        <taxon>Fungi</taxon>
        <taxon>Dikarya</taxon>
        <taxon>Basidiomycota</taxon>
        <taxon>Pucciniomycotina</taxon>
        <taxon>Pucciniomycetes</taxon>
        <taxon>Pucciniales</taxon>
        <taxon>Pucciniaceae</taxon>
        <taxon>Puccinia</taxon>
    </lineage>
</organism>
<evidence type="ECO:0000313" key="2">
    <source>
        <dbReference type="Proteomes" id="UP000324748"/>
    </source>
</evidence>
<dbReference type="EMBL" id="VSWC01000066">
    <property type="protein sequence ID" value="KAA1097972.1"/>
    <property type="molecule type" value="Genomic_DNA"/>
</dbReference>
<proteinExistence type="predicted"/>
<sequence length="96" mass="10638">MYGASLKAFFLDQFTYFSYQCLPVDASFCSKELGSVVKHDFRPGALLIMSNKFQPHDSAAAYIAWLAVGGRSCAPRPEQSQTALKRNCQARRGLLS</sequence>
<name>A0A5B0PB13_PUCGR</name>